<dbReference type="AlphaFoldDB" id="A0A975R1L7"/>
<evidence type="ECO:0000313" key="3">
    <source>
        <dbReference type="EMBL" id="QWC11417.1"/>
    </source>
</evidence>
<reference evidence="3 4" key="1">
    <citation type="submission" date="2021-05" db="EMBL/GenBank/DDBJ databases">
        <title>Novel species in genus Arthrobacter.</title>
        <authorList>
            <person name="Zhang G."/>
        </authorList>
    </citation>
    <scope>NUCLEOTIDE SEQUENCE [LARGE SCALE GENOMIC DNA]</scope>
    <source>
        <strain evidence="4">zg-ZUI227</strain>
    </source>
</reference>
<feature type="domain" description="Nudix hydrolase" evidence="2">
    <location>
        <begin position="1"/>
        <end position="153"/>
    </location>
</feature>
<dbReference type="InterPro" id="IPR000086">
    <property type="entry name" value="NUDIX_hydrolase_dom"/>
</dbReference>
<keyword evidence="1" id="KW-0378">Hydrolase</keyword>
<dbReference type="SUPFAM" id="SSF55811">
    <property type="entry name" value="Nudix"/>
    <property type="match status" value="1"/>
</dbReference>
<evidence type="ECO:0000256" key="1">
    <source>
        <dbReference type="ARBA" id="ARBA00022801"/>
    </source>
</evidence>
<dbReference type="PANTHER" id="PTHR21340:SF7">
    <property type="entry name" value="NUDIX HYDROLASE DOMAIN-CONTAINING PROTEIN"/>
    <property type="match status" value="1"/>
</dbReference>
<protein>
    <submittedName>
        <fullName evidence="3">NUDIX domain-containing protein</fullName>
    </submittedName>
</protein>
<sequence length="159" mass="17281">MISSAGILLYRKTSATGTAGLEVWIGHMGGPFWARKDEHAWSVPKGEYLSGEEPLAAAKREFAEEMGTPAPAADYLLLGSFRQSSKKTIIVFAAESGFAPEQINSNTFSLEWPPGSGKVREYPEIDDAGWFPVAVARTKLVKGQVQVLDALLRVLEPKS</sequence>
<dbReference type="InterPro" id="IPR015797">
    <property type="entry name" value="NUDIX_hydrolase-like_dom_sf"/>
</dbReference>
<dbReference type="Pfam" id="PF00293">
    <property type="entry name" value="NUDIX"/>
    <property type="match status" value="1"/>
</dbReference>
<dbReference type="KEGG" id="ajg:KKR91_07675"/>
<dbReference type="Gene3D" id="3.90.79.10">
    <property type="entry name" value="Nucleoside Triphosphate Pyrophosphohydrolase"/>
    <property type="match status" value="1"/>
</dbReference>
<dbReference type="Proteomes" id="UP000676885">
    <property type="component" value="Chromosome"/>
</dbReference>
<dbReference type="EMBL" id="CP076022">
    <property type="protein sequence ID" value="QWC11417.1"/>
    <property type="molecule type" value="Genomic_DNA"/>
</dbReference>
<dbReference type="PROSITE" id="PS00893">
    <property type="entry name" value="NUDIX_BOX"/>
    <property type="match status" value="1"/>
</dbReference>
<dbReference type="InterPro" id="IPR051325">
    <property type="entry name" value="Nudix_hydrolase_domain"/>
</dbReference>
<evidence type="ECO:0000259" key="2">
    <source>
        <dbReference type="PROSITE" id="PS51462"/>
    </source>
</evidence>
<proteinExistence type="predicted"/>
<evidence type="ECO:0000313" key="4">
    <source>
        <dbReference type="Proteomes" id="UP000676885"/>
    </source>
</evidence>
<dbReference type="RefSeq" id="WP_210228371.1">
    <property type="nucleotide sequence ID" value="NZ_CP076022.1"/>
</dbReference>
<dbReference type="GO" id="GO:0004081">
    <property type="term" value="F:bis(5'-nucleosyl)-tetraphosphatase (asymmetrical) activity"/>
    <property type="evidence" value="ECO:0007669"/>
    <property type="project" value="TreeGrafter"/>
</dbReference>
<gene>
    <name evidence="3" type="ORF">KKR91_07675</name>
</gene>
<dbReference type="GO" id="GO:0006167">
    <property type="term" value="P:AMP biosynthetic process"/>
    <property type="evidence" value="ECO:0007669"/>
    <property type="project" value="TreeGrafter"/>
</dbReference>
<organism evidence="3 4">
    <name type="scientific">Arthrobacter jiangjiafuii</name>
    <dbReference type="NCBI Taxonomy" id="2817475"/>
    <lineage>
        <taxon>Bacteria</taxon>
        <taxon>Bacillati</taxon>
        <taxon>Actinomycetota</taxon>
        <taxon>Actinomycetes</taxon>
        <taxon>Micrococcales</taxon>
        <taxon>Micrococcaceae</taxon>
        <taxon>Arthrobacter</taxon>
    </lineage>
</organism>
<dbReference type="InterPro" id="IPR020084">
    <property type="entry name" value="NUDIX_hydrolase_CS"/>
</dbReference>
<dbReference type="PANTHER" id="PTHR21340">
    <property type="entry name" value="DIADENOSINE 5,5-P1,P4-TETRAPHOSPHATE PYROPHOSPHOHYDROLASE MUTT"/>
    <property type="match status" value="1"/>
</dbReference>
<accession>A0A975R1L7</accession>
<dbReference type="PROSITE" id="PS51462">
    <property type="entry name" value="NUDIX"/>
    <property type="match status" value="1"/>
</dbReference>
<keyword evidence="4" id="KW-1185">Reference proteome</keyword>
<dbReference type="GO" id="GO:0006754">
    <property type="term" value="P:ATP biosynthetic process"/>
    <property type="evidence" value="ECO:0007669"/>
    <property type="project" value="TreeGrafter"/>
</dbReference>
<name>A0A975R1L7_9MICC</name>
<dbReference type="CDD" id="cd04662">
    <property type="entry name" value="NUDIX_Hydrolase"/>
    <property type="match status" value="1"/>
</dbReference>